<reference evidence="2" key="1">
    <citation type="submission" date="2024-06" db="EMBL/GenBank/DDBJ databases">
        <title>Sequencing and assembly of the genome of Dyadobacter sp. strain 676, a symbiont of Cyamopsis tetragonoloba.</title>
        <authorList>
            <person name="Guro P."/>
            <person name="Sazanova A."/>
            <person name="Kuznetsova I."/>
            <person name="Belimov A."/>
            <person name="Safronova V."/>
        </authorList>
    </citation>
    <scope>NUCLEOTIDE SEQUENCE</scope>
    <source>
        <strain evidence="2">676</strain>
    </source>
</reference>
<evidence type="ECO:0000256" key="1">
    <source>
        <dbReference type="SAM" id="SignalP"/>
    </source>
</evidence>
<feature type="chain" id="PRO_5043784230" evidence="1">
    <location>
        <begin position="27"/>
        <end position="377"/>
    </location>
</feature>
<evidence type="ECO:0000313" key="2">
    <source>
        <dbReference type="EMBL" id="XCH26259.1"/>
    </source>
</evidence>
<organism evidence="2">
    <name type="scientific">Dyadobacter sp. 676</name>
    <dbReference type="NCBI Taxonomy" id="3088362"/>
    <lineage>
        <taxon>Bacteria</taxon>
        <taxon>Pseudomonadati</taxon>
        <taxon>Bacteroidota</taxon>
        <taxon>Cytophagia</taxon>
        <taxon>Cytophagales</taxon>
        <taxon>Spirosomataceae</taxon>
        <taxon>Dyadobacter</taxon>
    </lineage>
</organism>
<keyword evidence="2" id="KW-0378">Hydrolase</keyword>
<keyword evidence="1" id="KW-0732">Signal</keyword>
<dbReference type="GO" id="GO:0004180">
    <property type="term" value="F:carboxypeptidase activity"/>
    <property type="evidence" value="ECO:0007669"/>
    <property type="project" value="UniProtKB-KW"/>
</dbReference>
<dbReference type="SUPFAM" id="SSF49464">
    <property type="entry name" value="Carboxypeptidase regulatory domain-like"/>
    <property type="match status" value="1"/>
</dbReference>
<dbReference type="AlphaFoldDB" id="A0AAU8FRZ3"/>
<keyword evidence="2" id="KW-0645">Protease</keyword>
<feature type="signal peptide" evidence="1">
    <location>
        <begin position="1"/>
        <end position="26"/>
    </location>
</feature>
<accession>A0AAU8FRZ3</accession>
<gene>
    <name evidence="2" type="ORF">ABV298_07610</name>
</gene>
<protein>
    <submittedName>
        <fullName evidence="2">Carboxypeptidase-like regulatory domain-containing protein</fullName>
    </submittedName>
</protein>
<sequence length="377" mass="43011">MHPLLNSIFLRLVWILTLATLTRTYAQQTATVTLTGKVTDEKTGKPLPFANVFINNSTIGTNSDENGNYRLPNLAVGNLELVVSFLGYETVKQTMRFEQPGVKTVLFKLREGQELLGVTIAAKKNKKREKHLKIITRELLGRSKFSKQCKILNPEVLRISEDDDGHLGAQTVKPLIIENHALGYRIHQDLDDFDYYNGKVYYGGATRFELLEARDEAQRKLWRANRKEAYKGSLKHLLTSMVADSLQEQGFKVFQVIPDSLRMFRSVRSVNGYNTIANHIHNRIEPVRGMRLVRPGELPSERLVVSLTQLEVFNMNKRGRSPYSDMPYAYTQITFPQGYMVTTPQGWVVMPMGFEIAGDLGNDRFSNLLPADWKRDE</sequence>
<dbReference type="EMBL" id="CP159289">
    <property type="protein sequence ID" value="XCH26259.1"/>
    <property type="molecule type" value="Genomic_DNA"/>
</dbReference>
<dbReference type="RefSeq" id="WP_353721553.1">
    <property type="nucleotide sequence ID" value="NZ_CP159289.1"/>
</dbReference>
<keyword evidence="2" id="KW-0121">Carboxypeptidase</keyword>
<dbReference type="InterPro" id="IPR008969">
    <property type="entry name" value="CarboxyPept-like_regulatory"/>
</dbReference>
<name>A0AAU8FRZ3_9BACT</name>
<dbReference type="Pfam" id="PF13715">
    <property type="entry name" value="CarbopepD_reg_2"/>
    <property type="match status" value="1"/>
</dbReference>
<dbReference type="Gene3D" id="2.60.40.1120">
    <property type="entry name" value="Carboxypeptidase-like, regulatory domain"/>
    <property type="match status" value="1"/>
</dbReference>
<proteinExistence type="predicted"/>